<name>A0A8S1B2T1_ARCPL</name>
<accession>A0A8S1B2T1</accession>
<sequence length="333" mass="38581">MSKKKDKKTVLRDFTLDDCANATKAVKTLKKSVLQTDTVEASWDEIQDDLDIVEEIAPDGTKKLVCKQKKSQSVLIKDRPGLEYPEIVWYLISKYIKPEDIATFARINKAAYRATKNKSFWLLLYKRHCEYHPRLPEKLRSDSFKAYGLRQTVIRALFYTYDVFVKRIAQMATQDSTPHLLVNRRCVNVWFCKGLTHWSVYFKLKKIKLHREKNALDFIEELGRIDANPEEDTQVLHVTCKSFQEVPPLMGMTLTSVSMTLAKGFRYHRLTLGFNSAPYTTKGVLPECSVMLDAVVGALVCDWWHPAYPHGEVLLPRQEPPLLKRNFFDEDRS</sequence>
<protein>
    <recommendedName>
        <fullName evidence="3">Transmembrane protein 183</fullName>
    </recommendedName>
</protein>
<dbReference type="OrthoDB" id="7340501at2759"/>
<evidence type="ECO:0000313" key="2">
    <source>
        <dbReference type="Proteomes" id="UP000494256"/>
    </source>
</evidence>
<gene>
    <name evidence="1" type="ORF">APLA_LOCUS14056</name>
</gene>
<dbReference type="PANTHER" id="PTHR20988">
    <property type="entry name" value="TRANSMEMBRANE PROTEIN 183A-RELATED"/>
    <property type="match status" value="1"/>
</dbReference>
<comment type="caution">
    <text evidence="1">The sequence shown here is derived from an EMBL/GenBank/DDBJ whole genome shotgun (WGS) entry which is preliminary data.</text>
</comment>
<dbReference type="PANTHER" id="PTHR20988:SF2">
    <property type="entry name" value="TRANSMEMBRANE PROTEIN 183A-RELATED"/>
    <property type="match status" value="1"/>
</dbReference>
<dbReference type="GO" id="GO:0031647">
    <property type="term" value="P:regulation of protein stability"/>
    <property type="evidence" value="ECO:0007669"/>
    <property type="project" value="TreeGrafter"/>
</dbReference>
<dbReference type="GO" id="GO:0019005">
    <property type="term" value="C:SCF ubiquitin ligase complex"/>
    <property type="evidence" value="ECO:0007669"/>
    <property type="project" value="TreeGrafter"/>
</dbReference>
<dbReference type="InterPro" id="IPR026509">
    <property type="entry name" value="TMEM183"/>
</dbReference>
<evidence type="ECO:0008006" key="3">
    <source>
        <dbReference type="Google" id="ProtNLM"/>
    </source>
</evidence>
<organism evidence="1 2">
    <name type="scientific">Arctia plantaginis</name>
    <name type="common">Wood tiger moth</name>
    <name type="synonym">Phalaena plantaginis</name>
    <dbReference type="NCBI Taxonomy" id="874455"/>
    <lineage>
        <taxon>Eukaryota</taxon>
        <taxon>Metazoa</taxon>
        <taxon>Ecdysozoa</taxon>
        <taxon>Arthropoda</taxon>
        <taxon>Hexapoda</taxon>
        <taxon>Insecta</taxon>
        <taxon>Pterygota</taxon>
        <taxon>Neoptera</taxon>
        <taxon>Endopterygota</taxon>
        <taxon>Lepidoptera</taxon>
        <taxon>Glossata</taxon>
        <taxon>Ditrysia</taxon>
        <taxon>Noctuoidea</taxon>
        <taxon>Erebidae</taxon>
        <taxon>Arctiinae</taxon>
        <taxon>Arctia</taxon>
    </lineage>
</organism>
<proteinExistence type="predicted"/>
<dbReference type="AlphaFoldDB" id="A0A8S1B2T1"/>
<reference evidence="1 2" key="1">
    <citation type="submission" date="2020-04" db="EMBL/GenBank/DDBJ databases">
        <authorList>
            <person name="Wallbank WR R."/>
            <person name="Pardo Diaz C."/>
            <person name="Kozak K."/>
            <person name="Martin S."/>
            <person name="Jiggins C."/>
            <person name="Moest M."/>
            <person name="Warren A I."/>
            <person name="Byers J.R.P. K."/>
            <person name="Montejo-Kovacevich G."/>
            <person name="Yen C E."/>
        </authorList>
    </citation>
    <scope>NUCLEOTIDE SEQUENCE [LARGE SCALE GENOMIC DNA]</scope>
</reference>
<dbReference type="EMBL" id="CADEBD010000370">
    <property type="protein sequence ID" value="CAB3252590.1"/>
    <property type="molecule type" value="Genomic_DNA"/>
</dbReference>
<dbReference type="Proteomes" id="UP000494256">
    <property type="component" value="Unassembled WGS sequence"/>
</dbReference>
<evidence type="ECO:0000313" key="1">
    <source>
        <dbReference type="EMBL" id="CAB3252590.1"/>
    </source>
</evidence>